<feature type="domain" description="F-box" evidence="1">
    <location>
        <begin position="1"/>
        <end position="43"/>
    </location>
</feature>
<evidence type="ECO:0000313" key="3">
    <source>
        <dbReference type="Proteomes" id="UP000605846"/>
    </source>
</evidence>
<dbReference type="Proteomes" id="UP000605846">
    <property type="component" value="Unassembled WGS sequence"/>
</dbReference>
<dbReference type="SUPFAM" id="SSF81383">
    <property type="entry name" value="F-box domain"/>
    <property type="match status" value="1"/>
</dbReference>
<dbReference type="SMART" id="SM00256">
    <property type="entry name" value="FBOX"/>
    <property type="match status" value="1"/>
</dbReference>
<evidence type="ECO:0000259" key="1">
    <source>
        <dbReference type="PROSITE" id="PS50181"/>
    </source>
</evidence>
<dbReference type="InterPro" id="IPR036047">
    <property type="entry name" value="F-box-like_dom_sf"/>
</dbReference>
<dbReference type="Gene3D" id="1.20.1280.50">
    <property type="match status" value="1"/>
</dbReference>
<dbReference type="SUPFAM" id="SSF52047">
    <property type="entry name" value="RNI-like"/>
    <property type="match status" value="2"/>
</dbReference>
<organism evidence="2 3">
    <name type="scientific">Apophysomyces ossiformis</name>
    <dbReference type="NCBI Taxonomy" id="679940"/>
    <lineage>
        <taxon>Eukaryota</taxon>
        <taxon>Fungi</taxon>
        <taxon>Fungi incertae sedis</taxon>
        <taxon>Mucoromycota</taxon>
        <taxon>Mucoromycotina</taxon>
        <taxon>Mucoromycetes</taxon>
        <taxon>Mucorales</taxon>
        <taxon>Mucorineae</taxon>
        <taxon>Mucoraceae</taxon>
        <taxon>Apophysomyces</taxon>
    </lineage>
</organism>
<gene>
    <name evidence="2" type="ORF">EC973_002026</name>
</gene>
<reference evidence="2" key="1">
    <citation type="submission" date="2020-01" db="EMBL/GenBank/DDBJ databases">
        <title>Genome Sequencing of Three Apophysomyces-Like Fungal Strains Confirms a Novel Fungal Genus in the Mucoromycota with divergent Burkholderia-like Endosymbiotic Bacteria.</title>
        <authorList>
            <person name="Stajich J.E."/>
            <person name="Macias A.M."/>
            <person name="Carter-House D."/>
            <person name="Lovett B."/>
            <person name="Kasson L.R."/>
            <person name="Berry K."/>
            <person name="Grigoriev I."/>
            <person name="Chang Y."/>
            <person name="Spatafora J."/>
            <person name="Kasson M.T."/>
        </authorList>
    </citation>
    <scope>NUCLEOTIDE SEQUENCE</scope>
    <source>
        <strain evidence="2">NRRL A-21654</strain>
    </source>
</reference>
<dbReference type="EMBL" id="JABAYA010000152">
    <property type="protein sequence ID" value="KAF7723427.1"/>
    <property type="molecule type" value="Genomic_DNA"/>
</dbReference>
<comment type="caution">
    <text evidence="2">The sequence shown here is derived from an EMBL/GenBank/DDBJ whole genome shotgun (WGS) entry which is preliminary data.</text>
</comment>
<keyword evidence="3" id="KW-1185">Reference proteome</keyword>
<dbReference type="Pfam" id="PF12937">
    <property type="entry name" value="F-box-like"/>
    <property type="match status" value="1"/>
</dbReference>
<dbReference type="OrthoDB" id="2216077at2759"/>
<dbReference type="Gene3D" id="3.80.10.10">
    <property type="entry name" value="Ribonuclease Inhibitor"/>
    <property type="match status" value="1"/>
</dbReference>
<sequence>MTFIPYEILSNIAEYLTAKDRRSCALVCQSWRNPFSRALYSNVLITTRRRLTLFLETLQHSTLSPQPRNHLGRLVRSLTLEYNSTTSKRSVGLTKDELGKLSILCPFIEALDFHPRIWRSLGNAHASKRWPLLSKLPPLDSTQIAIPLLHDLRDQLTHVKLETELIWQVKASESIFSLIVQLKCLEHLELAMNDRIWERDFQADCNLGDIESIHSSCTRLSYLDMRGLTISMSPRDHRSIDLTQLPTANNMRVLNLRDVALEEADCFMYFLRKYPNLEAFGWYDDDGYVALEALHEDPYTAFAEHYRRLKKMHVESFGAACRPSAVFFNKLREYNIQLDYFHLDMQIDLSQPDFSSMMNSLHASVSDLQLIIELVPDITPLWHYLGQCSHLANLKLINCTHSTIDISLILDHCPRLKSLSVSESFVVVHPVQTMRHGLRKIELSSVIFNASHVLACLGDHCPQLEHVSLLYCYDRSDSACPIRFYAPRHRFKSIFITQLGRYLTDKTGDVFGEDVAIISLTQLKAVSNNRNGSYGEREISPRWYYLHDATLFSDFAPIVYRLDGEKHAGERWPVIVSDEKNKKGTSKVNNPKRCPNGIGSGYIDIVCCTVDRLVVNGAKISV</sequence>
<dbReference type="PANTHER" id="PTHR16134">
    <property type="entry name" value="F-BOX/TPR REPEAT PROTEIN POF3"/>
    <property type="match status" value="1"/>
</dbReference>
<accession>A0A8H7BN80</accession>
<evidence type="ECO:0000313" key="2">
    <source>
        <dbReference type="EMBL" id="KAF7723427.1"/>
    </source>
</evidence>
<dbReference type="InterPro" id="IPR001810">
    <property type="entry name" value="F-box_dom"/>
</dbReference>
<dbReference type="AlphaFoldDB" id="A0A8H7BN80"/>
<name>A0A8H7BN80_9FUNG</name>
<dbReference type="PROSITE" id="PS50181">
    <property type="entry name" value="FBOX"/>
    <property type="match status" value="1"/>
</dbReference>
<dbReference type="PANTHER" id="PTHR16134:SF119">
    <property type="entry name" value="AT02038P-RELATED"/>
    <property type="match status" value="1"/>
</dbReference>
<dbReference type="InterPro" id="IPR032675">
    <property type="entry name" value="LRR_dom_sf"/>
</dbReference>
<protein>
    <recommendedName>
        <fullName evidence="1">F-box domain-containing protein</fullName>
    </recommendedName>
</protein>
<proteinExistence type="predicted"/>